<accession>A0ABT2TKF7</accession>
<proteinExistence type="inferred from homology"/>
<dbReference type="RefSeq" id="WP_158425026.1">
    <property type="nucleotide sequence ID" value="NZ_JAOQJQ010000003.1"/>
</dbReference>
<dbReference type="Pfam" id="PF18089">
    <property type="entry name" value="DAPG_hydrolase"/>
    <property type="match status" value="1"/>
</dbReference>
<comment type="cofactor">
    <cofactor evidence="1">
        <name>Zn(2+)</name>
        <dbReference type="ChEBI" id="CHEBI:29105"/>
    </cofactor>
</comment>
<protein>
    <recommendedName>
        <fullName evidence="6">DAPG hydrolase PhiG domain-containing protein</fullName>
    </recommendedName>
</protein>
<evidence type="ECO:0000256" key="5">
    <source>
        <dbReference type="ARBA" id="ARBA00023459"/>
    </source>
</evidence>
<dbReference type="Proteomes" id="UP001652442">
    <property type="component" value="Unassembled WGS sequence"/>
</dbReference>
<evidence type="ECO:0000256" key="2">
    <source>
        <dbReference type="ARBA" id="ARBA00022723"/>
    </source>
</evidence>
<evidence type="ECO:0000256" key="4">
    <source>
        <dbReference type="ARBA" id="ARBA00022833"/>
    </source>
</evidence>
<organism evidence="7 8">
    <name type="scientific">Brotonthovivens ammoniilytica</name>
    <dbReference type="NCBI Taxonomy" id="2981725"/>
    <lineage>
        <taxon>Bacteria</taxon>
        <taxon>Bacillati</taxon>
        <taxon>Bacillota</taxon>
        <taxon>Clostridia</taxon>
        <taxon>Lachnospirales</taxon>
        <taxon>Lachnospiraceae</taxon>
        <taxon>Brotonthovivens</taxon>
    </lineage>
</organism>
<comment type="caution">
    <text evidence="7">The sequence shown here is derived from an EMBL/GenBank/DDBJ whole genome shotgun (WGS) entry which is preliminary data.</text>
</comment>
<name>A0ABT2TKF7_9FIRM</name>
<dbReference type="EMBL" id="JAOQJQ010000003">
    <property type="protein sequence ID" value="MCU6762311.1"/>
    <property type="molecule type" value="Genomic_DNA"/>
</dbReference>
<keyword evidence="8" id="KW-1185">Reference proteome</keyword>
<comment type="similarity">
    <text evidence="5">Belongs to the DAPG/phloretin hydrolase family.</text>
</comment>
<evidence type="ECO:0000313" key="8">
    <source>
        <dbReference type="Proteomes" id="UP001652442"/>
    </source>
</evidence>
<feature type="domain" description="DAPG hydrolase PhiG" evidence="6">
    <location>
        <begin position="3"/>
        <end position="216"/>
    </location>
</feature>
<keyword evidence="4" id="KW-0862">Zinc</keyword>
<dbReference type="InterPro" id="IPR041526">
    <property type="entry name" value="DAPG_hydrolase"/>
</dbReference>
<evidence type="ECO:0000313" key="7">
    <source>
        <dbReference type="EMBL" id="MCU6762311.1"/>
    </source>
</evidence>
<evidence type="ECO:0000256" key="1">
    <source>
        <dbReference type="ARBA" id="ARBA00001947"/>
    </source>
</evidence>
<keyword evidence="3" id="KW-0378">Hydrolase</keyword>
<evidence type="ECO:0000256" key="3">
    <source>
        <dbReference type="ARBA" id="ARBA00022801"/>
    </source>
</evidence>
<sequence length="246" mass="28235">MRFRECDALLNRKSLVLETGVERLESGGMHVAVRMCLENCTAEMLEWWFGSECDTDGYRLWHPGAHKYSTWGEYEPDHVPGNVIGTTHFIRESLGASEVMEMQLKYLDPRELFGEKLDEAKARGDADVVLYGWACPGKWDEISRNEKGYPAMMQYVGVGRNTAYGLVLRNHYWLGDEMNLPREEIEKMVSEEFALYLMEHDSNEFHILGKAIPPCYLRDNWEKLGAPEPYSVSDPKALTLSPKLFA</sequence>
<keyword evidence="2" id="KW-0479">Metal-binding</keyword>
<evidence type="ECO:0000259" key="6">
    <source>
        <dbReference type="Pfam" id="PF18089"/>
    </source>
</evidence>
<gene>
    <name evidence="7" type="ORF">OCV88_08175</name>
</gene>
<reference evidence="7 8" key="1">
    <citation type="journal article" date="2021" name="ISME Commun">
        <title>Automated analysis of genomic sequences facilitates high-throughput and comprehensive description of bacteria.</title>
        <authorList>
            <person name="Hitch T.C.A."/>
        </authorList>
    </citation>
    <scope>NUCLEOTIDE SEQUENCE [LARGE SCALE GENOMIC DNA]</scope>
    <source>
        <strain evidence="7 8">Sanger_109</strain>
    </source>
</reference>